<organism evidence="21 22">
    <name type="scientific">Candidatus Gallilactobacillus intestinavium</name>
    <dbReference type="NCBI Taxonomy" id="2840838"/>
    <lineage>
        <taxon>Bacteria</taxon>
        <taxon>Bacillati</taxon>
        <taxon>Bacillota</taxon>
        <taxon>Bacilli</taxon>
        <taxon>Lactobacillales</taxon>
        <taxon>Lactobacillaceae</taxon>
        <taxon>Lactobacillaceae incertae sedis</taxon>
        <taxon>Candidatus Gallilactobacillus</taxon>
    </lineage>
</organism>
<dbReference type="SMART" id="SM00474">
    <property type="entry name" value="35EXOc"/>
    <property type="match status" value="1"/>
</dbReference>
<comment type="catalytic activity">
    <reaction evidence="15 17">
        <text>DNA(n) + a 2'-deoxyribonucleoside 5'-triphosphate = DNA(n+1) + diphosphate</text>
        <dbReference type="Rhea" id="RHEA:22508"/>
        <dbReference type="Rhea" id="RHEA-COMP:17339"/>
        <dbReference type="Rhea" id="RHEA-COMP:17340"/>
        <dbReference type="ChEBI" id="CHEBI:33019"/>
        <dbReference type="ChEBI" id="CHEBI:61560"/>
        <dbReference type="ChEBI" id="CHEBI:173112"/>
        <dbReference type="EC" id="2.7.7.7"/>
    </reaction>
</comment>
<dbReference type="GO" id="GO:0008409">
    <property type="term" value="F:5'-3' exonuclease activity"/>
    <property type="evidence" value="ECO:0007669"/>
    <property type="project" value="InterPro"/>
</dbReference>
<dbReference type="SUPFAM" id="SSF53098">
    <property type="entry name" value="Ribonuclease H-like"/>
    <property type="match status" value="1"/>
</dbReference>
<dbReference type="SMART" id="SM00482">
    <property type="entry name" value="POLAc"/>
    <property type="match status" value="1"/>
</dbReference>
<dbReference type="NCBIfam" id="NF004397">
    <property type="entry name" value="PRK05755.1"/>
    <property type="match status" value="1"/>
</dbReference>
<dbReference type="SMART" id="SM00279">
    <property type="entry name" value="HhH2"/>
    <property type="match status" value="1"/>
</dbReference>
<evidence type="ECO:0000256" key="10">
    <source>
        <dbReference type="ARBA" id="ARBA00022801"/>
    </source>
</evidence>
<evidence type="ECO:0000256" key="7">
    <source>
        <dbReference type="ARBA" id="ARBA00022705"/>
    </source>
</evidence>
<dbReference type="Pfam" id="PF02739">
    <property type="entry name" value="5_3_exonuc_N"/>
    <property type="match status" value="1"/>
</dbReference>
<dbReference type="InterPro" id="IPR043502">
    <property type="entry name" value="DNA/RNA_pol_sf"/>
</dbReference>
<dbReference type="InterPro" id="IPR002562">
    <property type="entry name" value="3'-5'_exonuclease_dom"/>
</dbReference>
<dbReference type="Gene3D" id="3.30.70.370">
    <property type="match status" value="1"/>
</dbReference>
<dbReference type="PANTHER" id="PTHR10133">
    <property type="entry name" value="DNA POLYMERASE I"/>
    <property type="match status" value="1"/>
</dbReference>
<gene>
    <name evidence="17 21" type="primary">polA</name>
    <name evidence="21" type="ORF">IAA89_05945</name>
</gene>
<evidence type="ECO:0000256" key="2">
    <source>
        <dbReference type="ARBA" id="ARBA00011541"/>
    </source>
</evidence>
<dbReference type="Gene3D" id="3.40.50.1010">
    <property type="entry name" value="5'-nuclease"/>
    <property type="match status" value="1"/>
</dbReference>
<keyword evidence="9 17" id="KW-0227">DNA damage</keyword>
<keyword evidence="6 17" id="KW-0548">Nucleotidyltransferase</keyword>
<evidence type="ECO:0000259" key="20">
    <source>
        <dbReference type="SMART" id="SM00482"/>
    </source>
</evidence>
<dbReference type="InterPro" id="IPR020046">
    <property type="entry name" value="5-3_exonucl_a-hlix_arch_N"/>
</dbReference>
<proteinExistence type="inferred from homology"/>
<dbReference type="GO" id="GO:0008408">
    <property type="term" value="F:3'-5' exonuclease activity"/>
    <property type="evidence" value="ECO:0007669"/>
    <property type="project" value="InterPro"/>
</dbReference>
<keyword evidence="14 17" id="KW-0234">DNA repair</keyword>
<evidence type="ECO:0000256" key="17">
    <source>
        <dbReference type="RuleBase" id="RU004460"/>
    </source>
</evidence>
<feature type="domain" description="5'-3' exonuclease" evidence="19">
    <location>
        <begin position="4"/>
        <end position="267"/>
    </location>
</feature>
<accession>A0A9D9EAZ2</accession>
<keyword evidence="7 17" id="KW-0235">DNA replication</keyword>
<evidence type="ECO:0000256" key="16">
    <source>
        <dbReference type="NCBIfam" id="TIGR00593"/>
    </source>
</evidence>
<dbReference type="InterPro" id="IPR029060">
    <property type="entry name" value="PIN-like_dom_sf"/>
</dbReference>
<dbReference type="FunFam" id="1.20.1060.10:FF:000001">
    <property type="entry name" value="DNA polymerase I"/>
    <property type="match status" value="1"/>
</dbReference>
<evidence type="ECO:0000259" key="19">
    <source>
        <dbReference type="SMART" id="SM00475"/>
    </source>
</evidence>
<comment type="similarity">
    <text evidence="1 17">Belongs to the DNA polymerase type-A family.</text>
</comment>
<dbReference type="SMART" id="SM00475">
    <property type="entry name" value="53EXOc"/>
    <property type="match status" value="1"/>
</dbReference>
<dbReference type="Pfam" id="PF22619">
    <property type="entry name" value="DNA_polI_exo1"/>
    <property type="match status" value="1"/>
</dbReference>
<dbReference type="GO" id="GO:0003887">
    <property type="term" value="F:DNA-directed DNA polymerase activity"/>
    <property type="evidence" value="ECO:0007669"/>
    <property type="project" value="UniProtKB-UniRule"/>
</dbReference>
<protein>
    <recommendedName>
        <fullName evidence="4 16">DNA polymerase I</fullName>
        <ecNumber evidence="3 16">2.7.7.7</ecNumber>
    </recommendedName>
</protein>
<dbReference type="NCBIfam" id="TIGR00593">
    <property type="entry name" value="pola"/>
    <property type="match status" value="1"/>
</dbReference>
<evidence type="ECO:0000256" key="1">
    <source>
        <dbReference type="ARBA" id="ARBA00007705"/>
    </source>
</evidence>
<dbReference type="GO" id="GO:0006302">
    <property type="term" value="P:double-strand break repair"/>
    <property type="evidence" value="ECO:0007669"/>
    <property type="project" value="TreeGrafter"/>
</dbReference>
<dbReference type="CDD" id="cd08637">
    <property type="entry name" value="DNA_pol_A_pol_I_C"/>
    <property type="match status" value="1"/>
</dbReference>
<dbReference type="Proteomes" id="UP000823614">
    <property type="component" value="Unassembled WGS sequence"/>
</dbReference>
<dbReference type="FunFam" id="1.10.150.20:FF:000002">
    <property type="entry name" value="DNA polymerase I"/>
    <property type="match status" value="1"/>
</dbReference>
<reference evidence="21" key="1">
    <citation type="submission" date="2020-10" db="EMBL/GenBank/DDBJ databases">
        <authorList>
            <person name="Gilroy R."/>
        </authorList>
    </citation>
    <scope>NUCLEOTIDE SEQUENCE</scope>
    <source>
        <strain evidence="21">C6-149</strain>
    </source>
</reference>
<dbReference type="EMBL" id="JADIMP010000095">
    <property type="protein sequence ID" value="MBO8441954.1"/>
    <property type="molecule type" value="Genomic_DNA"/>
</dbReference>
<evidence type="ECO:0000256" key="15">
    <source>
        <dbReference type="ARBA" id="ARBA00049244"/>
    </source>
</evidence>
<dbReference type="FunFam" id="3.40.50.1010:FF:000001">
    <property type="entry name" value="DNA polymerase I"/>
    <property type="match status" value="1"/>
</dbReference>
<evidence type="ECO:0000256" key="4">
    <source>
        <dbReference type="ARBA" id="ARBA00020311"/>
    </source>
</evidence>
<evidence type="ECO:0000256" key="9">
    <source>
        <dbReference type="ARBA" id="ARBA00022763"/>
    </source>
</evidence>
<keyword evidence="12 17" id="KW-0239">DNA-directed DNA polymerase</keyword>
<dbReference type="GO" id="GO:0003677">
    <property type="term" value="F:DNA binding"/>
    <property type="evidence" value="ECO:0007669"/>
    <property type="project" value="UniProtKB-UniRule"/>
</dbReference>
<evidence type="ECO:0000259" key="18">
    <source>
        <dbReference type="SMART" id="SM00474"/>
    </source>
</evidence>
<dbReference type="InterPro" id="IPR054690">
    <property type="entry name" value="DNA_polI_exonuclease"/>
</dbReference>
<evidence type="ECO:0000256" key="13">
    <source>
        <dbReference type="ARBA" id="ARBA00023125"/>
    </source>
</evidence>
<evidence type="ECO:0000256" key="11">
    <source>
        <dbReference type="ARBA" id="ARBA00022839"/>
    </source>
</evidence>
<dbReference type="InterPro" id="IPR018320">
    <property type="entry name" value="DNA_polymerase_1"/>
</dbReference>
<dbReference type="PRINTS" id="PR00868">
    <property type="entry name" value="DNAPOLI"/>
</dbReference>
<dbReference type="AlphaFoldDB" id="A0A9D9EAZ2"/>
<dbReference type="CDD" id="cd06140">
    <property type="entry name" value="DNA_polA_I_Bacillus_like_exo"/>
    <property type="match status" value="1"/>
</dbReference>
<sequence>MDNEKVLLIDGNSIAFRAFFALHQQLESFVSHEGLHTNAIYGFNTMLDKVLSDINPDKALVAFDAGKVTFRTKKFSEYKSGRKKTPSEFLEQIPFIKDLINAYGIKTYELKNYEADDIIGTIANKADLNGDKVTIVTGDRDLTQLVNDDITVAITKKGVSEIEYYTPKHIQNKYGIKPDQIVDLKGLMGDKSDNYPGVTGIGEKTAIKLLQKYSNIDNLYNSLNELKTSKMKEHLIADRDNAFLSKDLATIRKDAPIDIGLDELNYLGKDTNKLIKLYRKIDFKSFLSKLDTVNINSSTPKTSFIELTSKNLDLLDELSDHVVFRIELDNTNYHLANIIGFAIGDKNHCFVSCNDELLFDKKIINILENELIEKSTFNLKEEYVALNKKGIHINGVSFDLLLVSYLLNTRNNSLDFGQIVKEYGYFDIKNDEDIYGKKDNYIVPEKKELLTHLAQKINVIFNLRGILLSKLNDNNQLSLYQNIELPLAIVLSKMEIRGIKVDAQLLVDMDKEFSLTLEQLSSEIYNLAGEKFNINSPKQLGNILFEKLQLPVIKKTKTGYSTSVDVLKKLSPQAPIIDQILNYRELKKLQSTYLEGLLKDIHSDGKVHTRYQQTLTQTGRLSSVDPNLQNIPVQTEQGRLIRKAFIPSTPDRKIVSFDYSQIELRVLAHITGDKALQNAFINDEDIHTATAKKIFKLSNDDVVTPLMRRQAKATNFGIVYGISDYGLSENLGISRKQAKEFINTYFEEYPEVYNYTLSIVDQAREKGFVETITHRRRYLTDINSKNFNLRSFAERTAMNTPIQGSAADIIKIAMINVEKAIKQENLKTRMLLQIHDELIFEAPNDELDKIENLVPKIMDSAVKLSVPLKVECAYGKSWFDAKK</sequence>
<dbReference type="InterPro" id="IPR019760">
    <property type="entry name" value="DNA-dir_DNA_pol_A_CS"/>
</dbReference>
<keyword evidence="5 17" id="KW-0808">Transferase</keyword>
<evidence type="ECO:0000313" key="22">
    <source>
        <dbReference type="Proteomes" id="UP000823614"/>
    </source>
</evidence>
<dbReference type="InterPro" id="IPR002298">
    <property type="entry name" value="DNA_polymerase_A"/>
</dbReference>
<dbReference type="GO" id="GO:0006261">
    <property type="term" value="P:DNA-templated DNA replication"/>
    <property type="evidence" value="ECO:0007669"/>
    <property type="project" value="UniProtKB-UniRule"/>
</dbReference>
<keyword evidence="8" id="KW-0540">Nuclease</keyword>
<keyword evidence="10" id="KW-0378">Hydrolase</keyword>
<feature type="domain" description="3'-5' exonuclease" evidence="18">
    <location>
        <begin position="292"/>
        <end position="472"/>
    </location>
</feature>
<dbReference type="Pfam" id="PF01367">
    <property type="entry name" value="5_3_exonuc"/>
    <property type="match status" value="1"/>
</dbReference>
<dbReference type="SUPFAM" id="SSF56672">
    <property type="entry name" value="DNA/RNA polymerases"/>
    <property type="match status" value="1"/>
</dbReference>
<name>A0A9D9EAZ2_9LACO</name>
<evidence type="ECO:0000313" key="21">
    <source>
        <dbReference type="EMBL" id="MBO8441954.1"/>
    </source>
</evidence>
<keyword evidence="13 17" id="KW-0238">DNA-binding</keyword>
<comment type="caution">
    <text evidence="21">The sequence shown here is derived from an EMBL/GenBank/DDBJ whole genome shotgun (WGS) entry which is preliminary data.</text>
</comment>
<dbReference type="InterPro" id="IPR008918">
    <property type="entry name" value="HhH2"/>
</dbReference>
<dbReference type="CDD" id="cd09859">
    <property type="entry name" value="PIN_53EXO"/>
    <property type="match status" value="1"/>
</dbReference>
<evidence type="ECO:0000256" key="5">
    <source>
        <dbReference type="ARBA" id="ARBA00022679"/>
    </source>
</evidence>
<dbReference type="InterPro" id="IPR020045">
    <property type="entry name" value="DNA_polI_H3TH"/>
</dbReference>
<evidence type="ECO:0000256" key="3">
    <source>
        <dbReference type="ARBA" id="ARBA00012417"/>
    </source>
</evidence>
<keyword evidence="11" id="KW-0269">Exonuclease</keyword>
<evidence type="ECO:0000256" key="6">
    <source>
        <dbReference type="ARBA" id="ARBA00022695"/>
    </source>
</evidence>
<dbReference type="InterPro" id="IPR036279">
    <property type="entry name" value="5-3_exonuclease_C_sf"/>
</dbReference>
<dbReference type="SUPFAM" id="SSF47807">
    <property type="entry name" value="5' to 3' exonuclease, C-terminal subdomain"/>
    <property type="match status" value="1"/>
</dbReference>
<dbReference type="Gene3D" id="1.20.1060.10">
    <property type="entry name" value="Taq DNA Polymerase, Chain T, domain 4"/>
    <property type="match status" value="1"/>
</dbReference>
<evidence type="ECO:0000256" key="14">
    <source>
        <dbReference type="ARBA" id="ARBA00023204"/>
    </source>
</evidence>
<dbReference type="InterPro" id="IPR001098">
    <property type="entry name" value="DNA-dir_DNA_pol_A_palm_dom"/>
</dbReference>
<dbReference type="PANTHER" id="PTHR10133:SF27">
    <property type="entry name" value="DNA POLYMERASE NU"/>
    <property type="match status" value="1"/>
</dbReference>
<dbReference type="InterPro" id="IPR002421">
    <property type="entry name" value="5-3_exonuclease"/>
</dbReference>
<dbReference type="CDD" id="cd09898">
    <property type="entry name" value="H3TH_53EXO"/>
    <property type="match status" value="1"/>
</dbReference>
<dbReference type="PROSITE" id="PS00447">
    <property type="entry name" value="DNA_POLYMERASE_A"/>
    <property type="match status" value="1"/>
</dbReference>
<evidence type="ECO:0000256" key="8">
    <source>
        <dbReference type="ARBA" id="ARBA00022722"/>
    </source>
</evidence>
<reference evidence="21" key="2">
    <citation type="journal article" date="2021" name="PeerJ">
        <title>Extensive microbial diversity within the chicken gut microbiome revealed by metagenomics and culture.</title>
        <authorList>
            <person name="Gilroy R."/>
            <person name="Ravi A."/>
            <person name="Getino M."/>
            <person name="Pursley I."/>
            <person name="Horton D.L."/>
            <person name="Alikhan N.F."/>
            <person name="Baker D."/>
            <person name="Gharbi K."/>
            <person name="Hall N."/>
            <person name="Watson M."/>
            <person name="Adriaenssens E.M."/>
            <person name="Foster-Nyarko E."/>
            <person name="Jarju S."/>
            <person name="Secka A."/>
            <person name="Antonio M."/>
            <person name="Oren A."/>
            <person name="Chaudhuri R.R."/>
            <person name="La Ragione R."/>
            <person name="Hildebrand F."/>
            <person name="Pallen M.J."/>
        </authorList>
    </citation>
    <scope>NUCLEOTIDE SEQUENCE</scope>
    <source>
        <strain evidence="21">C6-149</strain>
    </source>
</reference>
<dbReference type="InterPro" id="IPR012337">
    <property type="entry name" value="RNaseH-like_sf"/>
</dbReference>
<feature type="domain" description="DNA-directed DNA polymerase family A palm" evidence="20">
    <location>
        <begin position="638"/>
        <end position="846"/>
    </location>
</feature>
<evidence type="ECO:0000256" key="12">
    <source>
        <dbReference type="ARBA" id="ARBA00022932"/>
    </source>
</evidence>
<dbReference type="Gene3D" id="1.10.150.20">
    <property type="entry name" value="5' to 3' exonuclease, C-terminal subdomain"/>
    <property type="match status" value="2"/>
</dbReference>
<dbReference type="FunFam" id="1.10.150.20:FF:000003">
    <property type="entry name" value="DNA polymerase I"/>
    <property type="match status" value="1"/>
</dbReference>
<dbReference type="Pfam" id="PF00476">
    <property type="entry name" value="DNA_pol_A"/>
    <property type="match status" value="1"/>
</dbReference>
<dbReference type="EC" id="2.7.7.7" evidence="3 16"/>
<dbReference type="InterPro" id="IPR036397">
    <property type="entry name" value="RNaseH_sf"/>
</dbReference>
<comment type="subunit">
    <text evidence="2 17">Single-chain monomer with multiple functions.</text>
</comment>
<dbReference type="SUPFAM" id="SSF88723">
    <property type="entry name" value="PIN domain-like"/>
    <property type="match status" value="1"/>
</dbReference>
<dbReference type="Gene3D" id="3.30.420.10">
    <property type="entry name" value="Ribonuclease H-like superfamily/Ribonuclease H"/>
    <property type="match status" value="1"/>
</dbReference>